<evidence type="ECO:0000313" key="3">
    <source>
        <dbReference type="Proteomes" id="UP000054630"/>
    </source>
</evidence>
<gene>
    <name evidence="2" type="ORF">T07_11685</name>
</gene>
<dbReference type="Proteomes" id="UP000054630">
    <property type="component" value="Unassembled WGS sequence"/>
</dbReference>
<feature type="compositionally biased region" description="Basic and acidic residues" evidence="1">
    <location>
        <begin position="1"/>
        <end position="40"/>
    </location>
</feature>
<evidence type="ECO:0000256" key="1">
    <source>
        <dbReference type="SAM" id="MobiDB-lite"/>
    </source>
</evidence>
<organism evidence="2 3">
    <name type="scientific">Trichinella nelsoni</name>
    <dbReference type="NCBI Taxonomy" id="6336"/>
    <lineage>
        <taxon>Eukaryota</taxon>
        <taxon>Metazoa</taxon>
        <taxon>Ecdysozoa</taxon>
        <taxon>Nematoda</taxon>
        <taxon>Enoplea</taxon>
        <taxon>Dorylaimia</taxon>
        <taxon>Trichinellida</taxon>
        <taxon>Trichinellidae</taxon>
        <taxon>Trichinella</taxon>
    </lineage>
</organism>
<keyword evidence="3" id="KW-1185">Reference proteome</keyword>
<dbReference type="AlphaFoldDB" id="A0A0V0REW5"/>
<name>A0A0V0REW5_9BILA</name>
<sequence length="94" mass="10847">MHHDDAVNEDQEGKPDIIKLMKQRKSENADNTKQNKNEKVKKGRHVANRALSETEQEKTNERYINPPQLQHGFKILNMIATPPLTYHCTTPAQD</sequence>
<reference evidence="2 3" key="1">
    <citation type="submission" date="2015-01" db="EMBL/GenBank/DDBJ databases">
        <title>Evolution of Trichinella species and genotypes.</title>
        <authorList>
            <person name="Korhonen P.K."/>
            <person name="Edoardo P."/>
            <person name="Giuseppe L.R."/>
            <person name="Gasser R.B."/>
        </authorList>
    </citation>
    <scope>NUCLEOTIDE SEQUENCE [LARGE SCALE GENOMIC DNA]</scope>
    <source>
        <strain evidence="2">ISS37</strain>
    </source>
</reference>
<protein>
    <submittedName>
        <fullName evidence="2">Uncharacterized protein</fullName>
    </submittedName>
</protein>
<accession>A0A0V0REW5</accession>
<dbReference type="OrthoDB" id="10528458at2759"/>
<proteinExistence type="predicted"/>
<feature type="region of interest" description="Disordered" evidence="1">
    <location>
        <begin position="1"/>
        <end position="66"/>
    </location>
</feature>
<comment type="caution">
    <text evidence="2">The sequence shown here is derived from an EMBL/GenBank/DDBJ whole genome shotgun (WGS) entry which is preliminary data.</text>
</comment>
<dbReference type="EMBL" id="JYDL01000230">
    <property type="protein sequence ID" value="KRX13031.1"/>
    <property type="molecule type" value="Genomic_DNA"/>
</dbReference>
<evidence type="ECO:0000313" key="2">
    <source>
        <dbReference type="EMBL" id="KRX13031.1"/>
    </source>
</evidence>
<dbReference type="STRING" id="6336.A0A0V0REW5"/>